<accession>A0A0F9W3L6</accession>
<evidence type="ECO:0000313" key="2">
    <source>
        <dbReference type="EMBL" id="KKO10950.1"/>
    </source>
</evidence>
<sequence length="74" mass="8173">MLKVKVTAVGNSMGILLPKEALGKLNAERGDTLYLVEGPEGYTLTVYDPEFEEQVTAARGIMKRYKNALKELAK</sequence>
<dbReference type="EMBL" id="LAZR01000004">
    <property type="protein sequence ID" value="KKO10950.1"/>
    <property type="molecule type" value="Genomic_DNA"/>
</dbReference>
<proteinExistence type="predicted"/>
<gene>
    <name evidence="1" type="ORF">LCGC14_0024240</name>
    <name evidence="2" type="ORF">LCGC14_0024330</name>
</gene>
<organism evidence="2">
    <name type="scientific">marine sediment metagenome</name>
    <dbReference type="NCBI Taxonomy" id="412755"/>
    <lineage>
        <taxon>unclassified sequences</taxon>
        <taxon>metagenomes</taxon>
        <taxon>ecological metagenomes</taxon>
    </lineage>
</organism>
<name>A0A0F9W3L6_9ZZZZ</name>
<dbReference type="AlphaFoldDB" id="A0A0F9W3L6"/>
<dbReference type="NCBIfam" id="TIGR02609">
    <property type="entry name" value="doc_partner"/>
    <property type="match status" value="1"/>
</dbReference>
<dbReference type="Gene3D" id="2.10.260.10">
    <property type="match status" value="1"/>
</dbReference>
<dbReference type="InterPro" id="IPR013432">
    <property type="entry name" value="Doc_partner"/>
</dbReference>
<evidence type="ECO:0008006" key="3">
    <source>
        <dbReference type="Google" id="ProtNLM"/>
    </source>
</evidence>
<protein>
    <recommendedName>
        <fullName evidence="3">SpoVT-AbrB domain-containing protein</fullName>
    </recommendedName>
</protein>
<reference evidence="2" key="1">
    <citation type="journal article" date="2015" name="Nature">
        <title>Complex archaea that bridge the gap between prokaryotes and eukaryotes.</title>
        <authorList>
            <person name="Spang A."/>
            <person name="Saw J.H."/>
            <person name="Jorgensen S.L."/>
            <person name="Zaremba-Niedzwiedzka K."/>
            <person name="Martijn J."/>
            <person name="Lind A.E."/>
            <person name="van Eijk R."/>
            <person name="Schleper C."/>
            <person name="Guy L."/>
            <person name="Ettema T.J."/>
        </authorList>
    </citation>
    <scope>NUCLEOTIDE SEQUENCE</scope>
</reference>
<dbReference type="SUPFAM" id="SSF89447">
    <property type="entry name" value="AbrB/MazE/MraZ-like"/>
    <property type="match status" value="1"/>
</dbReference>
<evidence type="ECO:0000313" key="1">
    <source>
        <dbReference type="EMBL" id="KKO10941.1"/>
    </source>
</evidence>
<comment type="caution">
    <text evidence="2">The sequence shown here is derived from an EMBL/GenBank/DDBJ whole genome shotgun (WGS) entry which is preliminary data.</text>
</comment>
<dbReference type="InterPro" id="IPR037914">
    <property type="entry name" value="SpoVT-AbrB_sf"/>
</dbReference>
<dbReference type="EMBL" id="LAZR01000004">
    <property type="protein sequence ID" value="KKO10941.1"/>
    <property type="molecule type" value="Genomic_DNA"/>
</dbReference>